<evidence type="ECO:0000313" key="2">
    <source>
        <dbReference type="EMBL" id="MPV89963.1"/>
    </source>
</evidence>
<reference evidence="2 3" key="1">
    <citation type="submission" date="2019-10" db="EMBL/GenBank/DDBJ databases">
        <title>Georgenia wutianyii sp. nov. and Georgenia yuyongxinii sp. nov. isolated from plateau pika (Ochotona curzoniae) in the Qinghai-Tibet plateau of China.</title>
        <authorList>
            <person name="Tian Z."/>
        </authorList>
    </citation>
    <scope>NUCLEOTIDE SEQUENCE [LARGE SCALE GENOMIC DNA]</scope>
    <source>
        <strain evidence="2 3">JCM 15130</strain>
    </source>
</reference>
<keyword evidence="3" id="KW-1185">Reference proteome</keyword>
<dbReference type="InterPro" id="IPR021218">
    <property type="entry name" value="DUF2784"/>
</dbReference>
<organism evidence="2 3">
    <name type="scientific">Georgenia ruanii</name>
    <dbReference type="NCBI Taxonomy" id="348442"/>
    <lineage>
        <taxon>Bacteria</taxon>
        <taxon>Bacillati</taxon>
        <taxon>Actinomycetota</taxon>
        <taxon>Actinomycetes</taxon>
        <taxon>Micrococcales</taxon>
        <taxon>Bogoriellaceae</taxon>
        <taxon>Georgenia</taxon>
    </lineage>
</organism>
<dbReference type="Pfam" id="PF10861">
    <property type="entry name" value="DUF2784"/>
    <property type="match status" value="1"/>
</dbReference>
<accession>A0A7J9V045</accession>
<gene>
    <name evidence="2" type="ORF">GB882_14910</name>
</gene>
<evidence type="ECO:0000256" key="1">
    <source>
        <dbReference type="SAM" id="Phobius"/>
    </source>
</evidence>
<protein>
    <submittedName>
        <fullName evidence="2">DUF2784 family protein</fullName>
    </submittedName>
</protein>
<keyword evidence="1" id="KW-0812">Transmembrane</keyword>
<comment type="caution">
    <text evidence="2">The sequence shown here is derived from an EMBL/GenBank/DDBJ whole genome shotgun (WGS) entry which is preliminary data.</text>
</comment>
<dbReference type="OrthoDB" id="370375at2"/>
<feature type="transmembrane region" description="Helical" evidence="1">
    <location>
        <begin position="94"/>
        <end position="114"/>
    </location>
</feature>
<keyword evidence="1" id="KW-1133">Transmembrane helix</keyword>
<dbReference type="RefSeq" id="WP_152232735.1">
    <property type="nucleotide sequence ID" value="NZ_BAAAOT010000021.1"/>
</dbReference>
<name>A0A7J9V045_9MICO</name>
<keyword evidence="1" id="KW-0472">Membrane</keyword>
<proteinExistence type="predicted"/>
<dbReference type="EMBL" id="WHPD01003219">
    <property type="protein sequence ID" value="MPV89963.1"/>
    <property type="molecule type" value="Genomic_DNA"/>
</dbReference>
<feature type="transmembrane region" description="Helical" evidence="1">
    <location>
        <begin position="6"/>
        <end position="28"/>
    </location>
</feature>
<dbReference type="Proteomes" id="UP000429644">
    <property type="component" value="Unassembled WGS sequence"/>
</dbReference>
<sequence length="141" mass="15596">MDGVLADLVMAAHFGYLLYVVIGGFVAWRWPRSMVAHVMAIAWAGFAVLFGWDCPLTILENDLRRRAGEPGLSPGGFIRTYLTGHLYPEERLGLVRFGVALVVALSWVGFVLLVRSRRRRAPQPGRAHAADGKTVADHLTR</sequence>
<feature type="transmembrane region" description="Helical" evidence="1">
    <location>
        <begin position="35"/>
        <end position="52"/>
    </location>
</feature>
<evidence type="ECO:0000313" key="3">
    <source>
        <dbReference type="Proteomes" id="UP000429644"/>
    </source>
</evidence>
<dbReference type="AlphaFoldDB" id="A0A7J9V045"/>